<proteinExistence type="predicted"/>
<evidence type="ECO:0000313" key="2">
    <source>
        <dbReference type="Proteomes" id="UP001367676"/>
    </source>
</evidence>
<dbReference type="EMBL" id="JBBCAQ010000006">
    <property type="protein sequence ID" value="KAK7602959.1"/>
    <property type="molecule type" value="Genomic_DNA"/>
</dbReference>
<dbReference type="AlphaFoldDB" id="A0AAN9Y975"/>
<dbReference type="Proteomes" id="UP001367676">
    <property type="component" value="Unassembled WGS sequence"/>
</dbReference>
<keyword evidence="2" id="KW-1185">Reference proteome</keyword>
<gene>
    <name evidence="1" type="ORF">V9T40_002958</name>
</gene>
<sequence length="88" mass="9522">MVVVGATDLTDDFGSSVRGGYGRPPPSCFPGPILPVYDVQVHFEDPNECGWRLLAVTEGNSKLIGSARHDILNGYVLSSQSMLTRVTR</sequence>
<name>A0AAN9Y975_9HEMI</name>
<protein>
    <submittedName>
        <fullName evidence="1">Uncharacterized protein</fullName>
    </submittedName>
</protein>
<reference evidence="1 2" key="1">
    <citation type="submission" date="2024-03" db="EMBL/GenBank/DDBJ databases">
        <title>Adaptation during the transition from Ophiocordyceps entomopathogen to insect associate is accompanied by gene loss and intensified selection.</title>
        <authorList>
            <person name="Ward C.M."/>
            <person name="Onetto C.A."/>
            <person name="Borneman A.R."/>
        </authorList>
    </citation>
    <scope>NUCLEOTIDE SEQUENCE [LARGE SCALE GENOMIC DNA]</scope>
    <source>
        <strain evidence="1">AWRI1</strain>
        <tissue evidence="1">Single Adult Female</tissue>
    </source>
</reference>
<evidence type="ECO:0000313" key="1">
    <source>
        <dbReference type="EMBL" id="KAK7602959.1"/>
    </source>
</evidence>
<accession>A0AAN9Y975</accession>
<organism evidence="1 2">
    <name type="scientific">Parthenolecanium corni</name>
    <dbReference type="NCBI Taxonomy" id="536013"/>
    <lineage>
        <taxon>Eukaryota</taxon>
        <taxon>Metazoa</taxon>
        <taxon>Ecdysozoa</taxon>
        <taxon>Arthropoda</taxon>
        <taxon>Hexapoda</taxon>
        <taxon>Insecta</taxon>
        <taxon>Pterygota</taxon>
        <taxon>Neoptera</taxon>
        <taxon>Paraneoptera</taxon>
        <taxon>Hemiptera</taxon>
        <taxon>Sternorrhyncha</taxon>
        <taxon>Coccoidea</taxon>
        <taxon>Coccidae</taxon>
        <taxon>Parthenolecanium</taxon>
    </lineage>
</organism>
<comment type="caution">
    <text evidence="1">The sequence shown here is derived from an EMBL/GenBank/DDBJ whole genome shotgun (WGS) entry which is preliminary data.</text>
</comment>